<feature type="region of interest" description="Disordered" evidence="4">
    <location>
        <begin position="1"/>
        <end position="30"/>
    </location>
</feature>
<dbReference type="STRING" id="269621.A0A238FH08"/>
<feature type="compositionally biased region" description="Low complexity" evidence="4">
    <location>
        <begin position="101"/>
        <end position="156"/>
    </location>
</feature>
<dbReference type="CDD" id="cd10028">
    <property type="entry name" value="UDG-F2_TDG_MUG"/>
    <property type="match status" value="1"/>
</dbReference>
<dbReference type="Pfam" id="PF03167">
    <property type="entry name" value="UDG"/>
    <property type="match status" value="1"/>
</dbReference>
<accession>A0A238FH08</accession>
<keyword evidence="7" id="KW-1185">Reference proteome</keyword>
<feature type="region of interest" description="Disordered" evidence="4">
    <location>
        <begin position="43"/>
        <end position="165"/>
    </location>
</feature>
<evidence type="ECO:0000256" key="2">
    <source>
        <dbReference type="ARBA" id="ARBA00022801"/>
    </source>
</evidence>
<keyword evidence="2" id="KW-0378">Hydrolase</keyword>
<evidence type="ECO:0000313" key="6">
    <source>
        <dbReference type="EMBL" id="SCV73100.1"/>
    </source>
</evidence>
<dbReference type="Gene3D" id="3.40.470.10">
    <property type="entry name" value="Uracil-DNA glycosylase-like domain"/>
    <property type="match status" value="1"/>
</dbReference>
<organism evidence="6 7">
    <name type="scientific">Microbotryum intermedium</name>
    <dbReference type="NCBI Taxonomy" id="269621"/>
    <lineage>
        <taxon>Eukaryota</taxon>
        <taxon>Fungi</taxon>
        <taxon>Dikarya</taxon>
        <taxon>Basidiomycota</taxon>
        <taxon>Pucciniomycotina</taxon>
        <taxon>Microbotryomycetes</taxon>
        <taxon>Microbotryales</taxon>
        <taxon>Microbotryaceae</taxon>
        <taxon>Microbotryum</taxon>
    </lineage>
</organism>
<evidence type="ECO:0000256" key="4">
    <source>
        <dbReference type="SAM" id="MobiDB-lite"/>
    </source>
</evidence>
<proteinExistence type="predicted"/>
<evidence type="ECO:0000256" key="3">
    <source>
        <dbReference type="ARBA" id="ARBA00023204"/>
    </source>
</evidence>
<evidence type="ECO:0000259" key="5">
    <source>
        <dbReference type="Pfam" id="PF03167"/>
    </source>
</evidence>
<dbReference type="AlphaFoldDB" id="A0A238FH08"/>
<dbReference type="GO" id="GO:0006285">
    <property type="term" value="P:base-excision repair, AP site formation"/>
    <property type="evidence" value="ECO:0007669"/>
    <property type="project" value="InterPro"/>
</dbReference>
<evidence type="ECO:0000256" key="1">
    <source>
        <dbReference type="ARBA" id="ARBA00022763"/>
    </source>
</evidence>
<dbReference type="SUPFAM" id="SSF52141">
    <property type="entry name" value="Uracil-DNA glycosylase-like"/>
    <property type="match status" value="1"/>
</dbReference>
<dbReference type="EMBL" id="FMSP01000017">
    <property type="protein sequence ID" value="SCV73100.1"/>
    <property type="molecule type" value="Genomic_DNA"/>
</dbReference>
<feature type="compositionally biased region" description="Low complexity" evidence="4">
    <location>
        <begin position="71"/>
        <end position="86"/>
    </location>
</feature>
<reference evidence="7" key="1">
    <citation type="submission" date="2016-09" db="EMBL/GenBank/DDBJ databases">
        <authorList>
            <person name="Jeantristanb JTB J.-T."/>
            <person name="Ricardo R."/>
        </authorList>
    </citation>
    <scope>NUCLEOTIDE SEQUENCE [LARGE SCALE GENOMIC DNA]</scope>
</reference>
<dbReference type="InterPro" id="IPR005122">
    <property type="entry name" value="Uracil-DNA_glycosylase-like"/>
</dbReference>
<dbReference type="OrthoDB" id="565731at2759"/>
<dbReference type="GO" id="GO:0008263">
    <property type="term" value="F:pyrimidine-specific mismatch base pair DNA N-glycosylase activity"/>
    <property type="evidence" value="ECO:0007669"/>
    <property type="project" value="TreeGrafter"/>
</dbReference>
<keyword evidence="3" id="KW-0234">DNA repair</keyword>
<dbReference type="PANTHER" id="PTHR12159:SF9">
    <property type="entry name" value="G_T MISMATCH-SPECIFIC THYMINE DNA GLYCOSYLASE"/>
    <property type="match status" value="1"/>
</dbReference>
<dbReference type="GO" id="GO:0004844">
    <property type="term" value="F:uracil DNA N-glycosylase activity"/>
    <property type="evidence" value="ECO:0007669"/>
    <property type="project" value="TreeGrafter"/>
</dbReference>
<keyword evidence="1" id="KW-0227">DNA damage</keyword>
<feature type="domain" description="Uracil-DNA glycosylase-like" evidence="5">
    <location>
        <begin position="184"/>
        <end position="301"/>
    </location>
</feature>
<name>A0A238FH08_9BASI</name>
<gene>
    <name evidence="6" type="ORF">BQ2448_7025</name>
</gene>
<dbReference type="InterPro" id="IPR015637">
    <property type="entry name" value="MUG/TDG"/>
</dbReference>
<feature type="region of interest" description="Disordered" evidence="4">
    <location>
        <begin position="342"/>
        <end position="362"/>
    </location>
</feature>
<feature type="compositionally biased region" description="Basic and acidic residues" evidence="4">
    <location>
        <begin position="351"/>
        <end position="362"/>
    </location>
</feature>
<dbReference type="PANTHER" id="PTHR12159">
    <property type="entry name" value="G/T AND G/U MISMATCH-SPECIFIC DNA GLYCOSYLASE"/>
    <property type="match status" value="1"/>
</dbReference>
<dbReference type="Proteomes" id="UP000198372">
    <property type="component" value="Unassembled WGS sequence"/>
</dbReference>
<protein>
    <submittedName>
        <fullName evidence="6">BQ2448_7025 protein</fullName>
    </submittedName>
</protein>
<evidence type="ECO:0000313" key="7">
    <source>
        <dbReference type="Proteomes" id="UP000198372"/>
    </source>
</evidence>
<feature type="compositionally biased region" description="Basic and acidic residues" evidence="4">
    <location>
        <begin position="385"/>
        <end position="405"/>
    </location>
</feature>
<dbReference type="InterPro" id="IPR036895">
    <property type="entry name" value="Uracil-DNA_glycosylase-like_sf"/>
</dbReference>
<feature type="region of interest" description="Disordered" evidence="4">
    <location>
        <begin position="377"/>
        <end position="405"/>
    </location>
</feature>
<sequence length="529" mass="58728">MGILDPPSPFRSVDSKSNRVDEGDEPPAGLTVFSTLLQRFRHPTAPSTFHTPRDRSKLAPASPLRKIKLQTTTASPVASTSTSTSRSESERFESHPNTLLTPTSSCPPRRSSRSSTSPSQAAATTAITATSPSTRILNSLTAASLSRGSSRASPSSPHKKPARTPALKFADPSVYADLDPLTDYLVPGLDLVMCGINPGCQSARTGNHYAHPSNHFYKCLYQSGLTHRRVDPSACRKLIKKASIGLTNLVERPTRQETELKRDEKRAGCANLLAKVEKNRPHFVAFAGLDVGRVFRDYVAAHQGAKRVYTYQRDQGPPPVVPVPVLDPSYDSDDADYFVPKSRTPVKRHQTPREEHSEAKNPLEIKKDEHDVITIQPEPKEEENEDRKPILPSIHDTDIKLKTEPKPLPKDWARDLGLQPIVLSFPPYEKDLEGSTRRTKTYLWLFPSPSGLVRPYQVRGCPRDCLAVSKLTWWVSVQLPDKIEMHARLRETIEAVKRGEDPFADCQDEVHEYYAEVIMGVGGGDREAA</sequence>